<evidence type="ECO:0000313" key="1">
    <source>
        <dbReference type="EMBL" id="CAD8124004.1"/>
    </source>
</evidence>
<accession>A0A8S1R9D3</accession>
<gene>
    <name evidence="1" type="ORF">PSON_ATCC_30995.1.T1480101</name>
</gene>
<reference evidence="1" key="1">
    <citation type="submission" date="2021-01" db="EMBL/GenBank/DDBJ databases">
        <authorList>
            <consortium name="Genoscope - CEA"/>
            <person name="William W."/>
        </authorList>
    </citation>
    <scope>NUCLEOTIDE SEQUENCE</scope>
</reference>
<dbReference type="AlphaFoldDB" id="A0A8S1R9D3"/>
<evidence type="ECO:0000313" key="2">
    <source>
        <dbReference type="Proteomes" id="UP000692954"/>
    </source>
</evidence>
<dbReference type="Proteomes" id="UP000692954">
    <property type="component" value="Unassembled WGS sequence"/>
</dbReference>
<name>A0A8S1R9D3_9CILI</name>
<protein>
    <submittedName>
        <fullName evidence="1">Uncharacterized protein</fullName>
    </submittedName>
</protein>
<keyword evidence="2" id="KW-1185">Reference proteome</keyword>
<sequence>MYKYYVKKPKAKPKIKNYNLLLQLVRIQRNIIMHLEKLKEMEILLLYDFKLVIDIFKNIIQNLQLQRNYIQNNLKNLFFKSKTSIKLSL</sequence>
<dbReference type="EMBL" id="CAJJDN010000148">
    <property type="protein sequence ID" value="CAD8124004.1"/>
    <property type="molecule type" value="Genomic_DNA"/>
</dbReference>
<proteinExistence type="predicted"/>
<organism evidence="1 2">
    <name type="scientific">Paramecium sonneborni</name>
    <dbReference type="NCBI Taxonomy" id="65129"/>
    <lineage>
        <taxon>Eukaryota</taxon>
        <taxon>Sar</taxon>
        <taxon>Alveolata</taxon>
        <taxon>Ciliophora</taxon>
        <taxon>Intramacronucleata</taxon>
        <taxon>Oligohymenophorea</taxon>
        <taxon>Peniculida</taxon>
        <taxon>Parameciidae</taxon>
        <taxon>Paramecium</taxon>
    </lineage>
</organism>
<comment type="caution">
    <text evidence="1">The sequence shown here is derived from an EMBL/GenBank/DDBJ whole genome shotgun (WGS) entry which is preliminary data.</text>
</comment>